<dbReference type="Pfam" id="PF13193">
    <property type="entry name" value="AMP-binding_C"/>
    <property type="match status" value="1"/>
</dbReference>
<reference evidence="4 5" key="1">
    <citation type="submission" date="2018-08" db="EMBL/GenBank/DDBJ databases">
        <title>Diversity &amp; Physiological Properties of Lignin-Decomposing Actinobacteria from Soil.</title>
        <authorList>
            <person name="Roh S.G."/>
            <person name="Kim S.B."/>
        </authorList>
    </citation>
    <scope>NUCLEOTIDE SEQUENCE [LARGE SCALE GENOMIC DNA]</scope>
    <source>
        <strain evidence="4 5">MMS17-GH009</strain>
    </source>
</reference>
<dbReference type="InterPro" id="IPR010071">
    <property type="entry name" value="AA_adenyl_dom"/>
</dbReference>
<dbReference type="CDD" id="cd05930">
    <property type="entry name" value="A_NRPS"/>
    <property type="match status" value="1"/>
</dbReference>
<dbReference type="InterPro" id="IPR045851">
    <property type="entry name" value="AMP-bd_C_sf"/>
</dbReference>
<dbReference type="PANTHER" id="PTHR45527">
    <property type="entry name" value="NONRIBOSOMAL PEPTIDE SYNTHETASE"/>
    <property type="match status" value="1"/>
</dbReference>
<dbReference type="GO" id="GO:0044550">
    <property type="term" value="P:secondary metabolite biosynthetic process"/>
    <property type="evidence" value="ECO:0007669"/>
    <property type="project" value="TreeGrafter"/>
</dbReference>
<keyword evidence="2" id="KW-0597">Phosphoprotein</keyword>
<dbReference type="InterPro" id="IPR020806">
    <property type="entry name" value="PKS_PP-bd"/>
</dbReference>
<dbReference type="InterPro" id="IPR036736">
    <property type="entry name" value="ACP-like_sf"/>
</dbReference>
<proteinExistence type="predicted"/>
<dbReference type="InterPro" id="IPR042099">
    <property type="entry name" value="ANL_N_sf"/>
</dbReference>
<dbReference type="GO" id="GO:0005737">
    <property type="term" value="C:cytoplasm"/>
    <property type="evidence" value="ECO:0007669"/>
    <property type="project" value="TreeGrafter"/>
</dbReference>
<keyword evidence="5" id="KW-1185">Reference proteome</keyword>
<dbReference type="Proteomes" id="UP000263377">
    <property type="component" value="Unassembled WGS sequence"/>
</dbReference>
<evidence type="ECO:0000256" key="2">
    <source>
        <dbReference type="ARBA" id="ARBA00022553"/>
    </source>
</evidence>
<comment type="caution">
    <text evidence="4">The sequence shown here is derived from an EMBL/GenBank/DDBJ whole genome shotgun (WGS) entry which is preliminary data.</text>
</comment>
<dbReference type="InterPro" id="IPR020845">
    <property type="entry name" value="AMP-binding_CS"/>
</dbReference>
<dbReference type="Pfam" id="PF00501">
    <property type="entry name" value="AMP-binding"/>
    <property type="match status" value="1"/>
</dbReference>
<dbReference type="Pfam" id="PF00550">
    <property type="entry name" value="PP-binding"/>
    <property type="match status" value="1"/>
</dbReference>
<keyword evidence="1" id="KW-0596">Phosphopantetheine</keyword>
<dbReference type="GO" id="GO:0043041">
    <property type="term" value="P:amino acid activation for nonribosomal peptide biosynthetic process"/>
    <property type="evidence" value="ECO:0007669"/>
    <property type="project" value="TreeGrafter"/>
</dbReference>
<name>A0A372ZP50_9ACTN</name>
<dbReference type="SMART" id="SM00823">
    <property type="entry name" value="PKS_PP"/>
    <property type="match status" value="1"/>
</dbReference>
<dbReference type="Gene3D" id="1.10.1200.10">
    <property type="entry name" value="ACP-like"/>
    <property type="match status" value="1"/>
</dbReference>
<dbReference type="GO" id="GO:0031177">
    <property type="term" value="F:phosphopantetheine binding"/>
    <property type="evidence" value="ECO:0007669"/>
    <property type="project" value="InterPro"/>
</dbReference>
<gene>
    <name evidence="4" type="ORF">DR950_06540</name>
</gene>
<dbReference type="PROSITE" id="PS00455">
    <property type="entry name" value="AMP_BINDING"/>
    <property type="match status" value="1"/>
</dbReference>
<evidence type="ECO:0000256" key="1">
    <source>
        <dbReference type="ARBA" id="ARBA00022450"/>
    </source>
</evidence>
<dbReference type="InterPro" id="IPR009081">
    <property type="entry name" value="PP-bd_ACP"/>
</dbReference>
<evidence type="ECO:0000313" key="5">
    <source>
        <dbReference type="Proteomes" id="UP000263377"/>
    </source>
</evidence>
<dbReference type="InterPro" id="IPR025110">
    <property type="entry name" value="AMP-bd_C"/>
</dbReference>
<sequence>MTHRPATTLYGIFREAARRHPDRTALEGPGTTASYAELDTAVAVQAAALREHGVRPGDVVGVVMERGSDLVTVVLAVSACGAAWLTVDTAHPDLRIHSVLRQAGPRCLLADDANSARLAGLDIPVRAPVSGRAELREPHPAAPAVTAPADAPAYLVFTSGSTGEPKGVVVSQAGLANLAAGFRDATGLTANDRVIQFSSSGFDIFVGELTMAFGVGATLCVAAPEDLIVGAPLETTLRRRHVTAAVLSPTVHGTLDPQRLPGLRILVSGAEPLTPAALARWCRPDRRVFNAYGPSEATCMISIGELGPGSRTIDVGRLLTGFAVALVDDRLRPVPPGATGELVVFGDGVAAGYLGAAAAESDAFRRLPHPRTGRPAHAYRTGDLAELGADGRLVIRGRIGDQVKIRGHRVEPGEVDAVAEHSPDVAQSRTRAVAGTDGAAVLRTYVVPERDADTGVLAARLRRHLAARLPAAMMPAVIRTVAAIPMNVNGKTDWAALERSDDADGSRPAPPPDRTEQVRAVLDRVLREQGLGEGELAADSDFFLSGGNSLLLPSVAELLKQEFGLPVPLRIVVRRRTAAAIAEWIDGEKTAQPAAAP</sequence>
<dbReference type="SUPFAM" id="SSF56801">
    <property type="entry name" value="Acetyl-CoA synthetase-like"/>
    <property type="match status" value="1"/>
</dbReference>
<dbReference type="InterPro" id="IPR000873">
    <property type="entry name" value="AMP-dep_synth/lig_dom"/>
</dbReference>
<dbReference type="GO" id="GO:0017000">
    <property type="term" value="P:antibiotic biosynthetic process"/>
    <property type="evidence" value="ECO:0007669"/>
    <property type="project" value="UniProtKB-ARBA"/>
</dbReference>
<evidence type="ECO:0000259" key="3">
    <source>
        <dbReference type="PROSITE" id="PS50075"/>
    </source>
</evidence>
<dbReference type="AlphaFoldDB" id="A0A372ZP50"/>
<dbReference type="Gene3D" id="3.40.50.12780">
    <property type="entry name" value="N-terminal domain of ligase-like"/>
    <property type="match status" value="1"/>
</dbReference>
<accession>A0A372ZP50</accession>
<dbReference type="Gene3D" id="3.30.300.30">
    <property type="match status" value="1"/>
</dbReference>
<feature type="domain" description="Carrier" evidence="3">
    <location>
        <begin position="512"/>
        <end position="589"/>
    </location>
</feature>
<organism evidence="4 5">
    <name type="scientific">Kitasatospora xanthocidica</name>
    <dbReference type="NCBI Taxonomy" id="83382"/>
    <lineage>
        <taxon>Bacteria</taxon>
        <taxon>Bacillati</taxon>
        <taxon>Actinomycetota</taxon>
        <taxon>Actinomycetes</taxon>
        <taxon>Kitasatosporales</taxon>
        <taxon>Streptomycetaceae</taxon>
        <taxon>Kitasatospora</taxon>
    </lineage>
</organism>
<dbReference type="SUPFAM" id="SSF47336">
    <property type="entry name" value="ACP-like"/>
    <property type="match status" value="1"/>
</dbReference>
<dbReference type="PANTHER" id="PTHR45527:SF1">
    <property type="entry name" value="FATTY ACID SYNTHASE"/>
    <property type="match status" value="1"/>
</dbReference>
<dbReference type="RefSeq" id="WP_117486275.1">
    <property type="nucleotide sequence ID" value="NZ_QVIG01000001.1"/>
</dbReference>
<dbReference type="NCBIfam" id="TIGR01733">
    <property type="entry name" value="AA-adenyl-dom"/>
    <property type="match status" value="1"/>
</dbReference>
<dbReference type="PROSITE" id="PS50075">
    <property type="entry name" value="CARRIER"/>
    <property type="match status" value="1"/>
</dbReference>
<dbReference type="EMBL" id="QVIG01000001">
    <property type="protein sequence ID" value="RGD57501.1"/>
    <property type="molecule type" value="Genomic_DNA"/>
</dbReference>
<protein>
    <submittedName>
        <fullName evidence="4">Amino acid adenylation domain-containing protein</fullName>
    </submittedName>
</protein>
<evidence type="ECO:0000313" key="4">
    <source>
        <dbReference type="EMBL" id="RGD57501.1"/>
    </source>
</evidence>